<keyword evidence="5" id="KW-0255">Endonuclease</keyword>
<dbReference type="GO" id="GO:0004519">
    <property type="term" value="F:endonuclease activity"/>
    <property type="evidence" value="ECO:0007669"/>
    <property type="project" value="UniProtKB-KW"/>
</dbReference>
<dbReference type="Proteomes" id="UP000039324">
    <property type="component" value="Unassembled WGS sequence"/>
</dbReference>
<sequence length="113" mass="12396">MQGAPCFSAFDLTSGCWQVPVAEADQYKSAFVTRDGLFEWNRMPFGLKCAPATFCRLMGKVIAGMSFVDCLVYMDDVVDRTAQLGHESSCSSFLRTAGPPPQDSSILRSGTRR</sequence>
<organism evidence="10 11">
    <name type="scientific">Plasmodiophora brassicae</name>
    <name type="common">Clubroot disease agent</name>
    <dbReference type="NCBI Taxonomy" id="37360"/>
    <lineage>
        <taxon>Eukaryota</taxon>
        <taxon>Sar</taxon>
        <taxon>Rhizaria</taxon>
        <taxon>Endomyxa</taxon>
        <taxon>Phytomyxea</taxon>
        <taxon>Plasmodiophorida</taxon>
        <taxon>Plasmodiophoridae</taxon>
        <taxon>Plasmodiophora</taxon>
    </lineage>
</organism>
<dbReference type="OMA" id="CAPATFC"/>
<feature type="region of interest" description="Disordered" evidence="8">
    <location>
        <begin position="91"/>
        <end position="113"/>
    </location>
</feature>
<keyword evidence="2" id="KW-0808">Transferase</keyword>
<reference evidence="10" key="1">
    <citation type="submission" date="2015-02" db="EMBL/GenBank/DDBJ databases">
        <authorList>
            <person name="Chooi Y.-H."/>
        </authorList>
    </citation>
    <scope>NUCLEOTIDE SEQUENCE [LARGE SCALE GENOMIC DNA]</scope>
    <source>
        <strain evidence="10">E3</strain>
    </source>
</reference>
<accession>A0A0G4J7Z9</accession>
<dbReference type="GO" id="GO:0008233">
    <property type="term" value="F:peptidase activity"/>
    <property type="evidence" value="ECO:0007669"/>
    <property type="project" value="UniProtKB-KW"/>
</dbReference>
<keyword evidence="4" id="KW-0540">Nuclease</keyword>
<dbReference type="InterPro" id="IPR000477">
    <property type="entry name" value="RT_dom"/>
</dbReference>
<dbReference type="OrthoDB" id="420169at2759"/>
<feature type="domain" description="Reverse transcriptase" evidence="9">
    <location>
        <begin position="2"/>
        <end position="78"/>
    </location>
</feature>
<keyword evidence="1" id="KW-0645">Protease</keyword>
<dbReference type="EMBL" id="CDSF01000152">
    <property type="protein sequence ID" value="CEP03612.1"/>
    <property type="molecule type" value="Genomic_DNA"/>
</dbReference>
<dbReference type="CDD" id="cd01647">
    <property type="entry name" value="RT_LTR"/>
    <property type="match status" value="1"/>
</dbReference>
<evidence type="ECO:0000256" key="4">
    <source>
        <dbReference type="ARBA" id="ARBA00022722"/>
    </source>
</evidence>
<dbReference type="InterPro" id="IPR043128">
    <property type="entry name" value="Rev_trsase/Diguanyl_cyclase"/>
</dbReference>
<evidence type="ECO:0000256" key="3">
    <source>
        <dbReference type="ARBA" id="ARBA00022695"/>
    </source>
</evidence>
<dbReference type="FunFam" id="3.10.10.10:FF:000007">
    <property type="entry name" value="Retrovirus-related Pol polyprotein from transposon 17.6-like Protein"/>
    <property type="match status" value="1"/>
</dbReference>
<evidence type="ECO:0000313" key="11">
    <source>
        <dbReference type="Proteomes" id="UP000039324"/>
    </source>
</evidence>
<evidence type="ECO:0000256" key="8">
    <source>
        <dbReference type="SAM" id="MobiDB-lite"/>
    </source>
</evidence>
<dbReference type="AlphaFoldDB" id="A0A0G4J7Z9"/>
<dbReference type="SUPFAM" id="SSF56672">
    <property type="entry name" value="DNA/RNA polymerases"/>
    <property type="match status" value="1"/>
</dbReference>
<dbReference type="PANTHER" id="PTHR24559:SF435">
    <property type="entry name" value="RIBONUCLEASE H"/>
    <property type="match status" value="1"/>
</dbReference>
<evidence type="ECO:0000256" key="7">
    <source>
        <dbReference type="ARBA" id="ARBA00022918"/>
    </source>
</evidence>
<proteinExistence type="predicted"/>
<dbReference type="Gene3D" id="3.30.70.270">
    <property type="match status" value="1"/>
</dbReference>
<dbReference type="GO" id="GO:0003964">
    <property type="term" value="F:RNA-directed DNA polymerase activity"/>
    <property type="evidence" value="ECO:0007669"/>
    <property type="project" value="UniProtKB-KW"/>
</dbReference>
<dbReference type="PANTHER" id="PTHR24559">
    <property type="entry name" value="TRANSPOSON TY3-I GAG-POL POLYPROTEIN"/>
    <property type="match status" value="1"/>
</dbReference>
<keyword evidence="6" id="KW-0378">Hydrolase</keyword>
<dbReference type="InterPro" id="IPR053134">
    <property type="entry name" value="RNA-dir_DNA_polymerase"/>
</dbReference>
<gene>
    <name evidence="10" type="ORF">PBRA_009497</name>
</gene>
<keyword evidence="7" id="KW-0695">RNA-directed DNA polymerase</keyword>
<keyword evidence="3" id="KW-0548">Nucleotidyltransferase</keyword>
<keyword evidence="11" id="KW-1185">Reference proteome</keyword>
<dbReference type="Pfam" id="PF00078">
    <property type="entry name" value="RVT_1"/>
    <property type="match status" value="1"/>
</dbReference>
<evidence type="ECO:0000256" key="2">
    <source>
        <dbReference type="ARBA" id="ARBA00022679"/>
    </source>
</evidence>
<feature type="compositionally biased region" description="Polar residues" evidence="8">
    <location>
        <begin position="103"/>
        <end position="113"/>
    </location>
</feature>
<evidence type="ECO:0000256" key="6">
    <source>
        <dbReference type="ARBA" id="ARBA00022801"/>
    </source>
</evidence>
<dbReference type="InterPro" id="IPR043502">
    <property type="entry name" value="DNA/RNA_pol_sf"/>
</dbReference>
<name>A0A0G4J7Z9_PLABS</name>
<dbReference type="Gene3D" id="3.10.10.10">
    <property type="entry name" value="HIV Type 1 Reverse Transcriptase, subunit A, domain 1"/>
    <property type="match status" value="1"/>
</dbReference>
<evidence type="ECO:0000259" key="9">
    <source>
        <dbReference type="Pfam" id="PF00078"/>
    </source>
</evidence>
<dbReference type="GO" id="GO:0006508">
    <property type="term" value="P:proteolysis"/>
    <property type="evidence" value="ECO:0007669"/>
    <property type="project" value="UniProtKB-KW"/>
</dbReference>
<evidence type="ECO:0000256" key="1">
    <source>
        <dbReference type="ARBA" id="ARBA00022670"/>
    </source>
</evidence>
<evidence type="ECO:0000256" key="5">
    <source>
        <dbReference type="ARBA" id="ARBA00022759"/>
    </source>
</evidence>
<protein>
    <recommendedName>
        <fullName evidence="9">Reverse transcriptase domain-containing protein</fullName>
    </recommendedName>
</protein>
<dbReference type="STRING" id="37360.A0A0G4J7Z9"/>
<evidence type="ECO:0000313" key="10">
    <source>
        <dbReference type="EMBL" id="CEP03612.1"/>
    </source>
</evidence>